<keyword evidence="2" id="KW-1185">Reference proteome</keyword>
<evidence type="ECO:0000313" key="1">
    <source>
        <dbReference type="EMBL" id="KAJ1679586.1"/>
    </source>
</evidence>
<protein>
    <submittedName>
        <fullName evidence="1">Uncharacterized protein</fullName>
    </submittedName>
</protein>
<organism evidence="1 2">
    <name type="scientific">Spiromyces aspiralis</name>
    <dbReference type="NCBI Taxonomy" id="68401"/>
    <lineage>
        <taxon>Eukaryota</taxon>
        <taxon>Fungi</taxon>
        <taxon>Fungi incertae sedis</taxon>
        <taxon>Zoopagomycota</taxon>
        <taxon>Kickxellomycotina</taxon>
        <taxon>Kickxellomycetes</taxon>
        <taxon>Kickxellales</taxon>
        <taxon>Kickxellaceae</taxon>
        <taxon>Spiromyces</taxon>
    </lineage>
</organism>
<evidence type="ECO:0000313" key="2">
    <source>
        <dbReference type="Proteomes" id="UP001145114"/>
    </source>
</evidence>
<gene>
    <name evidence="1" type="ORF">EV182_001746</name>
</gene>
<accession>A0ACC1HW79</accession>
<comment type="caution">
    <text evidence="1">The sequence shown here is derived from an EMBL/GenBank/DDBJ whole genome shotgun (WGS) entry which is preliminary data.</text>
</comment>
<feature type="non-terminal residue" evidence="1">
    <location>
        <position position="617"/>
    </location>
</feature>
<dbReference type="Proteomes" id="UP001145114">
    <property type="component" value="Unassembled WGS sequence"/>
</dbReference>
<dbReference type="EMBL" id="JAMZIH010000289">
    <property type="protein sequence ID" value="KAJ1679586.1"/>
    <property type="molecule type" value="Genomic_DNA"/>
</dbReference>
<name>A0ACC1HW79_9FUNG</name>
<proteinExistence type="predicted"/>
<reference evidence="1" key="1">
    <citation type="submission" date="2022-06" db="EMBL/GenBank/DDBJ databases">
        <title>Phylogenomic reconstructions and comparative analyses of Kickxellomycotina fungi.</title>
        <authorList>
            <person name="Reynolds N.K."/>
            <person name="Stajich J.E."/>
            <person name="Barry K."/>
            <person name="Grigoriev I.V."/>
            <person name="Crous P."/>
            <person name="Smith M.E."/>
        </authorList>
    </citation>
    <scope>NUCLEOTIDE SEQUENCE</scope>
    <source>
        <strain evidence="1">RSA 2271</strain>
    </source>
</reference>
<sequence length="617" mass="67862">MSPSIPTWLNGVVTGSSGGARPMVIPESRAAESIAQSATSSNSGTSGSQSSRFSTVALGLLVGTAAYILYTSWTSSSTASSSPTEDYHPLSTRIGRRRQQQQQQQQRSHNRVSAGGSLAEGEQGSGEPQSRSEGTTTLRRRNTIIRRRPSERGWARRSADAPVASEQNGINNAPELAFHGEVDEDTEMAPPGTLLSETDSHRPDSGQYRSQERRQGDVASSSVPPMFVINQEGFDQDMLRMIRREELRLGSSGGDGNSNSPRNDDTLHGNEQDNTRERSVNGGSEDSTGGGHQQRRQLERPSEDEGARTSGEGGDSEGEVVDGLLTQIIEGLQNATAMYVNESAGDGEYNSGSANMPQRGGIQHLDVDSFNLLYSLIEEQRQSHSVIHRGVTCDYCNVSPVRGIRYKCTQCPDFDLCSSCEAKDVHGTHLMLKIKVPLPHLINPRVPLIRKLYPGTLSSSSELLEDIPRPLLNELATSTRLTRDEIKSLYREFKFLAAPGGPDGTTQCITREIFNMCLGPHDASSNALLADRLFKFYDQDNDDIITFRELAHGLSVYLKGTREEKARVLFRCYDINGDDKISREEMRAMFEAFADTNRSLMKEMMRSMEDELVEPVG</sequence>